<protein>
    <recommendedName>
        <fullName evidence="3">FlgD Ig-like domain-containing protein</fullName>
    </recommendedName>
</protein>
<gene>
    <name evidence="1" type="ORF">COX18_00925</name>
</gene>
<evidence type="ECO:0000313" key="1">
    <source>
        <dbReference type="EMBL" id="PIP42263.1"/>
    </source>
</evidence>
<comment type="caution">
    <text evidence="1">The sequence shown here is derived from an EMBL/GenBank/DDBJ whole genome shotgun (WGS) entry which is preliminary data.</text>
</comment>
<proteinExistence type="predicted"/>
<name>A0A2H0AA50_9BACT</name>
<dbReference type="Proteomes" id="UP000231067">
    <property type="component" value="Unassembled WGS sequence"/>
</dbReference>
<dbReference type="EMBL" id="PCSH01000017">
    <property type="protein sequence ID" value="PIP42263.1"/>
    <property type="molecule type" value="Genomic_DNA"/>
</dbReference>
<evidence type="ECO:0000313" key="2">
    <source>
        <dbReference type="Proteomes" id="UP000231067"/>
    </source>
</evidence>
<sequence>MLPESMVRIYTLAGELVATLDVDSNGQTIWYGKNDYDETVASGIYFYVGVRSNGMRQTGKIGIVR</sequence>
<evidence type="ECO:0008006" key="3">
    <source>
        <dbReference type="Google" id="ProtNLM"/>
    </source>
</evidence>
<dbReference type="AlphaFoldDB" id="A0A2H0AA50"/>
<accession>A0A2H0AA50</accession>
<dbReference type="Gene3D" id="2.60.40.4070">
    <property type="match status" value="1"/>
</dbReference>
<reference evidence="1 2" key="1">
    <citation type="submission" date="2017-09" db="EMBL/GenBank/DDBJ databases">
        <title>Depth-based differentiation of microbial function through sediment-hosted aquifers and enrichment of novel symbionts in the deep terrestrial subsurface.</title>
        <authorList>
            <person name="Probst A.J."/>
            <person name="Ladd B."/>
            <person name="Jarett J.K."/>
            <person name="Geller-Mcgrath D.E."/>
            <person name="Sieber C.M."/>
            <person name="Emerson J.B."/>
            <person name="Anantharaman K."/>
            <person name="Thomas B.C."/>
            <person name="Malmstrom R."/>
            <person name="Stieglmeier M."/>
            <person name="Klingl A."/>
            <person name="Woyke T."/>
            <person name="Ryan C.M."/>
            <person name="Banfield J.F."/>
        </authorList>
    </citation>
    <scope>NUCLEOTIDE SEQUENCE [LARGE SCALE GENOMIC DNA]</scope>
    <source>
        <strain evidence="1">CG23_combo_of_CG06-09_8_20_14_all_40_23</strain>
    </source>
</reference>
<organism evidence="1 2">
    <name type="scientific">Candidatus Desantisbacteria bacterium CG23_combo_of_CG06-09_8_20_14_all_40_23</name>
    <dbReference type="NCBI Taxonomy" id="1974550"/>
    <lineage>
        <taxon>Bacteria</taxon>
        <taxon>Candidatus Desantisiibacteriota</taxon>
    </lineage>
</organism>